<keyword evidence="1" id="KW-0472">Membrane</keyword>
<dbReference type="Proteomes" id="UP000282551">
    <property type="component" value="Chromosome"/>
</dbReference>
<feature type="transmembrane region" description="Helical" evidence="1">
    <location>
        <begin position="50"/>
        <end position="68"/>
    </location>
</feature>
<name>A0A3S4RGB4_MYCCI</name>
<reference evidence="2 3" key="1">
    <citation type="submission" date="2018-12" db="EMBL/GenBank/DDBJ databases">
        <authorList>
            <consortium name="Pathogen Informatics"/>
        </authorList>
    </citation>
    <scope>NUCLEOTIDE SEQUENCE [LARGE SCALE GENOMIC DNA]</scope>
    <source>
        <strain evidence="2 3">NCTC10485</strain>
    </source>
</reference>
<keyword evidence="1" id="KW-0812">Transmembrane</keyword>
<accession>A0A3S4RGB4</accession>
<gene>
    <name evidence="2" type="ORF">NCTC10485_04105</name>
</gene>
<evidence type="ECO:0000313" key="3">
    <source>
        <dbReference type="Proteomes" id="UP000282551"/>
    </source>
</evidence>
<evidence type="ECO:0008006" key="4">
    <source>
        <dbReference type="Google" id="ProtNLM"/>
    </source>
</evidence>
<dbReference type="AlphaFoldDB" id="A0A3S4RGB4"/>
<keyword evidence="3" id="KW-1185">Reference proteome</keyword>
<keyword evidence="1" id="KW-1133">Transmembrane helix</keyword>
<sequence length="101" mass="11431">MALANLGAMLPPWKSATLSPDSIQRRIFWVGNALAIGLLSATQFPEWRNLLFFVPAMTLWFAFVAFKWTNHIKINGRVYAMDASDRRPDRPPALAPDTDEQ</sequence>
<evidence type="ECO:0000313" key="2">
    <source>
        <dbReference type="EMBL" id="VEG49793.1"/>
    </source>
</evidence>
<organism evidence="2 3">
    <name type="scientific">Mycolicibacterium chitae</name>
    <name type="common">Mycobacterium chitae</name>
    <dbReference type="NCBI Taxonomy" id="1792"/>
    <lineage>
        <taxon>Bacteria</taxon>
        <taxon>Bacillati</taxon>
        <taxon>Actinomycetota</taxon>
        <taxon>Actinomycetes</taxon>
        <taxon>Mycobacteriales</taxon>
        <taxon>Mycobacteriaceae</taxon>
        <taxon>Mycolicibacterium</taxon>
    </lineage>
</organism>
<proteinExistence type="predicted"/>
<dbReference type="EMBL" id="LR134355">
    <property type="protein sequence ID" value="VEG49793.1"/>
    <property type="molecule type" value="Genomic_DNA"/>
</dbReference>
<protein>
    <recommendedName>
        <fullName evidence="4">Transmembrane protein</fullName>
    </recommendedName>
</protein>
<evidence type="ECO:0000256" key="1">
    <source>
        <dbReference type="SAM" id="Phobius"/>
    </source>
</evidence>